<sequence length="181" mass="20314">MGRDNDKSPLVMGKCGIGKCNSNGELLLALCSEFELIVTNTCSSRRMTQDHLDASAFRRLAYDRLNHHRDKMDVHSTRAMRGANCWTDHQMLRSKVACYDNSTTGKGQQVVCNTAKTCLGKPDVKHQDWFDPQRPGATDSYEQKRSSPPPRELDMESQCRSHRPALCSLLRVLEISGAAPF</sequence>
<feature type="region of interest" description="Disordered" evidence="1">
    <location>
        <begin position="129"/>
        <end position="157"/>
    </location>
</feature>
<evidence type="ECO:0000313" key="3">
    <source>
        <dbReference type="Proteomes" id="UP001209878"/>
    </source>
</evidence>
<name>A0AAD9UJP1_RIDPI</name>
<reference evidence="2" key="1">
    <citation type="journal article" date="2023" name="Mol. Biol. Evol.">
        <title>Third-Generation Sequencing Reveals the Adaptive Role of the Epigenome in Three Deep-Sea Polychaetes.</title>
        <authorList>
            <person name="Perez M."/>
            <person name="Aroh O."/>
            <person name="Sun Y."/>
            <person name="Lan Y."/>
            <person name="Juniper S.K."/>
            <person name="Young C.R."/>
            <person name="Angers B."/>
            <person name="Qian P.Y."/>
        </authorList>
    </citation>
    <scope>NUCLEOTIDE SEQUENCE</scope>
    <source>
        <strain evidence="2">R07B-5</strain>
    </source>
</reference>
<dbReference type="AlphaFoldDB" id="A0AAD9UJP1"/>
<organism evidence="2 3">
    <name type="scientific">Ridgeia piscesae</name>
    <name type="common">Tubeworm</name>
    <dbReference type="NCBI Taxonomy" id="27915"/>
    <lineage>
        <taxon>Eukaryota</taxon>
        <taxon>Metazoa</taxon>
        <taxon>Spiralia</taxon>
        <taxon>Lophotrochozoa</taxon>
        <taxon>Annelida</taxon>
        <taxon>Polychaeta</taxon>
        <taxon>Sedentaria</taxon>
        <taxon>Canalipalpata</taxon>
        <taxon>Sabellida</taxon>
        <taxon>Siboglinidae</taxon>
        <taxon>Ridgeia</taxon>
    </lineage>
</organism>
<gene>
    <name evidence="2" type="ORF">NP493_46g09020</name>
</gene>
<keyword evidence="3" id="KW-1185">Reference proteome</keyword>
<evidence type="ECO:0000256" key="1">
    <source>
        <dbReference type="SAM" id="MobiDB-lite"/>
    </source>
</evidence>
<feature type="compositionally biased region" description="Basic and acidic residues" evidence="1">
    <location>
        <begin position="141"/>
        <end position="157"/>
    </location>
</feature>
<accession>A0AAD9UJP1</accession>
<protein>
    <submittedName>
        <fullName evidence="2">Uncharacterized protein</fullName>
    </submittedName>
</protein>
<evidence type="ECO:0000313" key="2">
    <source>
        <dbReference type="EMBL" id="KAK2191785.1"/>
    </source>
</evidence>
<comment type="caution">
    <text evidence="2">The sequence shown here is derived from an EMBL/GenBank/DDBJ whole genome shotgun (WGS) entry which is preliminary data.</text>
</comment>
<proteinExistence type="predicted"/>
<dbReference type="Proteomes" id="UP001209878">
    <property type="component" value="Unassembled WGS sequence"/>
</dbReference>
<dbReference type="EMBL" id="JAODUO010000046">
    <property type="protein sequence ID" value="KAK2191785.1"/>
    <property type="molecule type" value="Genomic_DNA"/>
</dbReference>